<keyword evidence="3" id="KW-1185">Reference proteome</keyword>
<organism evidence="2 3">
    <name type="scientific">Baudoinia panamericana (strain UAMH 10762)</name>
    <name type="common">Angels' share fungus</name>
    <name type="synonym">Baudoinia compniacensis (strain UAMH 10762)</name>
    <dbReference type="NCBI Taxonomy" id="717646"/>
    <lineage>
        <taxon>Eukaryota</taxon>
        <taxon>Fungi</taxon>
        <taxon>Dikarya</taxon>
        <taxon>Ascomycota</taxon>
        <taxon>Pezizomycotina</taxon>
        <taxon>Dothideomycetes</taxon>
        <taxon>Dothideomycetidae</taxon>
        <taxon>Mycosphaerellales</taxon>
        <taxon>Teratosphaeriaceae</taxon>
        <taxon>Baudoinia</taxon>
    </lineage>
</organism>
<dbReference type="AlphaFoldDB" id="M2MAF8"/>
<evidence type="ECO:0000313" key="2">
    <source>
        <dbReference type="EMBL" id="EMC93456.1"/>
    </source>
</evidence>
<sequence length="82" mass="9158">MLSEEEEQGDHRSIASRFRPRSHPSGNAFCDPSASPAKSILPQMAPATVSSHNSEARKDGIPVRRCDEWNIVYPVEPCYMTK</sequence>
<dbReference type="GeneID" id="19107952"/>
<gene>
    <name evidence="2" type="ORF">BAUCODRAFT_125311</name>
</gene>
<evidence type="ECO:0000313" key="3">
    <source>
        <dbReference type="Proteomes" id="UP000011761"/>
    </source>
</evidence>
<evidence type="ECO:0000256" key="1">
    <source>
        <dbReference type="SAM" id="MobiDB-lite"/>
    </source>
</evidence>
<reference evidence="2 3" key="1">
    <citation type="journal article" date="2012" name="PLoS Pathog.">
        <title>Diverse lifestyles and strategies of plant pathogenesis encoded in the genomes of eighteen Dothideomycetes fungi.</title>
        <authorList>
            <person name="Ohm R.A."/>
            <person name="Feau N."/>
            <person name="Henrissat B."/>
            <person name="Schoch C.L."/>
            <person name="Horwitz B.A."/>
            <person name="Barry K.W."/>
            <person name="Condon B.J."/>
            <person name="Copeland A.C."/>
            <person name="Dhillon B."/>
            <person name="Glaser F."/>
            <person name="Hesse C.N."/>
            <person name="Kosti I."/>
            <person name="LaButti K."/>
            <person name="Lindquist E.A."/>
            <person name="Lucas S."/>
            <person name="Salamov A.A."/>
            <person name="Bradshaw R.E."/>
            <person name="Ciuffetti L."/>
            <person name="Hamelin R.C."/>
            <person name="Kema G.H.J."/>
            <person name="Lawrence C."/>
            <person name="Scott J.A."/>
            <person name="Spatafora J.W."/>
            <person name="Turgeon B.G."/>
            <person name="de Wit P.J.G.M."/>
            <person name="Zhong S."/>
            <person name="Goodwin S.B."/>
            <person name="Grigoriev I.V."/>
        </authorList>
    </citation>
    <scope>NUCLEOTIDE SEQUENCE [LARGE SCALE GENOMIC DNA]</scope>
    <source>
        <strain evidence="2 3">UAMH 10762</strain>
    </source>
</reference>
<proteinExistence type="predicted"/>
<dbReference type="EMBL" id="KB445560">
    <property type="protein sequence ID" value="EMC93456.1"/>
    <property type="molecule type" value="Genomic_DNA"/>
</dbReference>
<dbReference type="Proteomes" id="UP000011761">
    <property type="component" value="Unassembled WGS sequence"/>
</dbReference>
<name>M2MAF8_BAUPA</name>
<protein>
    <submittedName>
        <fullName evidence="2">Uncharacterized protein</fullName>
    </submittedName>
</protein>
<dbReference type="HOGENOM" id="CLU_2557923_0_0_1"/>
<dbReference type="RefSeq" id="XP_007679601.1">
    <property type="nucleotide sequence ID" value="XM_007681411.1"/>
</dbReference>
<feature type="region of interest" description="Disordered" evidence="1">
    <location>
        <begin position="1"/>
        <end position="39"/>
    </location>
</feature>
<accession>M2MAF8</accession>
<dbReference type="KEGG" id="bcom:BAUCODRAFT_125311"/>